<feature type="domain" description="Aminoglycoside phosphotransferase" evidence="1">
    <location>
        <begin position="47"/>
        <end position="267"/>
    </location>
</feature>
<organism evidence="2 3">
    <name type="scientific">Auritidibacter ignavus</name>
    <dbReference type="NCBI Taxonomy" id="678932"/>
    <lineage>
        <taxon>Bacteria</taxon>
        <taxon>Bacillati</taxon>
        <taxon>Actinomycetota</taxon>
        <taxon>Actinomycetes</taxon>
        <taxon>Micrococcales</taxon>
        <taxon>Micrococcaceae</taxon>
        <taxon>Auritidibacter</taxon>
    </lineage>
</organism>
<dbReference type="InterPro" id="IPR052898">
    <property type="entry name" value="ACAD10-like"/>
</dbReference>
<dbReference type="RefSeq" id="WP_279674430.1">
    <property type="nucleotide sequence ID" value="NZ_CP122566.1"/>
</dbReference>
<evidence type="ECO:0000259" key="1">
    <source>
        <dbReference type="Pfam" id="PF01636"/>
    </source>
</evidence>
<dbReference type="InterPro" id="IPR041726">
    <property type="entry name" value="ACAD10_11_N"/>
</dbReference>
<dbReference type="Proteomes" id="UP001224674">
    <property type="component" value="Chromosome"/>
</dbReference>
<dbReference type="InterPro" id="IPR011009">
    <property type="entry name" value="Kinase-like_dom_sf"/>
</dbReference>
<protein>
    <submittedName>
        <fullName evidence="2">Phosphotransferase family protein</fullName>
    </submittedName>
</protein>
<dbReference type="InterPro" id="IPR002575">
    <property type="entry name" value="Aminoglycoside_PTrfase"/>
</dbReference>
<evidence type="ECO:0000313" key="3">
    <source>
        <dbReference type="Proteomes" id="UP001224674"/>
    </source>
</evidence>
<proteinExistence type="predicted"/>
<accession>A0AAJ6AFB3</accession>
<dbReference type="PANTHER" id="PTHR47829:SF1">
    <property type="entry name" value="HAD FAMILY PHOSPHATASE"/>
    <property type="match status" value="1"/>
</dbReference>
<reference evidence="2 3" key="1">
    <citation type="submission" date="2023-03" db="EMBL/GenBank/DDBJ databases">
        <title>Complete genome sequences of several Auritidibacter ignavus strains isolated from ear infections.</title>
        <authorList>
            <person name="Baehr T."/>
            <person name="Baumhoegger A.M."/>
        </authorList>
    </citation>
    <scope>NUCLEOTIDE SEQUENCE [LARGE SCALE GENOMIC DNA]</scope>
    <source>
        <strain evidence="2 3">BABAE-6</strain>
    </source>
</reference>
<sequence length="360" mass="40133">MTNTTPLIDVVQTPQQARDLPEPPLLIRSTVEGFLDQHDIGQGSLQITRIGEGQSNATFRIQREGADVILRRGPRPPIPRSTHDMIREARVQSALATRGFAVPTIRAVEETGELLGVPFYIMDTLDGDVITSELPERFESDEARRQIGFAAVDALHQLHSLDVSTEPLASLGRPEGYLQRQIERFTHLWPQQTQRDIPLVDELSQWLGRHVPTTQRHSVIHGDYRIGNLMYSPSTTPEIQAVLDWEMATLGDPLADLGYFAATYASGSDTPTVMELTPVTRQPGFPSRDELVARYNRESSLDLSQLNWYQVLALWKSAIFCEAIYTRFLNGEAPDDPSFAAGLKHGVPALLESAHQFTTA</sequence>
<dbReference type="Gene3D" id="3.30.200.20">
    <property type="entry name" value="Phosphorylase Kinase, domain 1"/>
    <property type="match status" value="1"/>
</dbReference>
<dbReference type="SUPFAM" id="SSF56112">
    <property type="entry name" value="Protein kinase-like (PK-like)"/>
    <property type="match status" value="1"/>
</dbReference>
<dbReference type="CDD" id="cd05154">
    <property type="entry name" value="ACAD10_11_N-like"/>
    <property type="match status" value="1"/>
</dbReference>
<dbReference type="PANTHER" id="PTHR47829">
    <property type="entry name" value="HYDROLASE, PUTATIVE (AFU_ORTHOLOGUE AFUA_1G12880)-RELATED"/>
    <property type="match status" value="1"/>
</dbReference>
<evidence type="ECO:0000313" key="2">
    <source>
        <dbReference type="EMBL" id="WGH92223.1"/>
    </source>
</evidence>
<name>A0AAJ6AFB3_9MICC</name>
<dbReference type="Gene3D" id="3.90.1200.10">
    <property type="match status" value="1"/>
</dbReference>
<keyword evidence="3" id="KW-1185">Reference proteome</keyword>
<gene>
    <name evidence="2" type="ORF">QDX21_07745</name>
</gene>
<dbReference type="Pfam" id="PF01636">
    <property type="entry name" value="APH"/>
    <property type="match status" value="1"/>
</dbReference>
<dbReference type="EMBL" id="CP122566">
    <property type="protein sequence ID" value="WGH92223.1"/>
    <property type="molecule type" value="Genomic_DNA"/>
</dbReference>
<dbReference type="AlphaFoldDB" id="A0AAJ6AFB3"/>